<feature type="region of interest" description="Disordered" evidence="1">
    <location>
        <begin position="66"/>
        <end position="97"/>
    </location>
</feature>
<dbReference type="AlphaFoldDB" id="A0A1K0IJ22"/>
<evidence type="ECO:0000256" key="1">
    <source>
        <dbReference type="SAM" id="MobiDB-lite"/>
    </source>
</evidence>
<dbReference type="EMBL" id="FMSH01000308">
    <property type="protein sequence ID" value="SCU77512.1"/>
    <property type="molecule type" value="Genomic_DNA"/>
</dbReference>
<proteinExistence type="predicted"/>
<accession>A0A1K0IJ22</accession>
<evidence type="ECO:0000313" key="2">
    <source>
        <dbReference type="EMBL" id="SCU77512.1"/>
    </source>
</evidence>
<organism evidence="2">
    <name type="scientific">Cupriavidus necator</name>
    <name type="common">Alcaligenes eutrophus</name>
    <name type="synonym">Ralstonia eutropha</name>
    <dbReference type="NCBI Taxonomy" id="106590"/>
    <lineage>
        <taxon>Bacteria</taxon>
        <taxon>Pseudomonadati</taxon>
        <taxon>Pseudomonadota</taxon>
        <taxon>Betaproteobacteria</taxon>
        <taxon>Burkholderiales</taxon>
        <taxon>Burkholderiaceae</taxon>
        <taxon>Cupriavidus</taxon>
    </lineage>
</organism>
<reference evidence="2" key="1">
    <citation type="submission" date="2016-09" db="EMBL/GenBank/DDBJ databases">
        <authorList>
            <person name="Capua I."/>
            <person name="De Benedictis P."/>
            <person name="Joannis T."/>
            <person name="Lombin L.H."/>
            <person name="Cattoli G."/>
        </authorList>
    </citation>
    <scope>NUCLEOTIDE SEQUENCE</scope>
    <source>
        <strain evidence="2">B9</strain>
    </source>
</reference>
<sequence>MEKLEIKLTLTAASTPDLLAYLSGIPSARDRAYILKRLATRGLAGVADAVGLDMVAFPAAVTAATPAASDHPVSPPTLFPASARESGALPLSPAPLPAPVSEVQGQIVPQMDPFPADGTGPAPFNIDALNAAMERFY</sequence>
<gene>
    <name evidence="2" type="ORF">CNECB9_3760040</name>
</gene>
<name>A0A1K0IJ22_CUPNE</name>
<dbReference type="RefSeq" id="WP_340526911.1">
    <property type="nucleotide sequence ID" value="NZ_FMSH01000308.1"/>
</dbReference>
<protein>
    <submittedName>
        <fullName evidence="2">Uncharacterized protein</fullName>
    </submittedName>
</protein>